<dbReference type="EMBL" id="JBHSBL010000018">
    <property type="protein sequence ID" value="MFC4068085.1"/>
    <property type="molecule type" value="Genomic_DNA"/>
</dbReference>
<feature type="domain" description="N-acetyltransferase" evidence="1">
    <location>
        <begin position="12"/>
        <end position="149"/>
    </location>
</feature>
<dbReference type="InterPro" id="IPR016181">
    <property type="entry name" value="Acyl_CoA_acyltransferase"/>
</dbReference>
<comment type="caution">
    <text evidence="2">The sequence shown here is derived from an EMBL/GenBank/DDBJ whole genome shotgun (WGS) entry which is preliminary data.</text>
</comment>
<name>A0ABV8J2C2_9ACTN</name>
<dbReference type="RefSeq" id="WP_378068963.1">
    <property type="nucleotide sequence ID" value="NZ_JBHSBL010000018.1"/>
</dbReference>
<dbReference type="PROSITE" id="PS51186">
    <property type="entry name" value="GNAT"/>
    <property type="match status" value="1"/>
</dbReference>
<dbReference type="Proteomes" id="UP001595867">
    <property type="component" value="Unassembled WGS sequence"/>
</dbReference>
<sequence>MHPEPHDELRVASFRDLDTTTLYEILKLRSEVFVVEQECAYLDPDGRDNEPGTRHLWFAQGKKVRAYLRILSDHGVERIGRVVTAPEARGAGLAGRLITEAITVIGNRPSVLHAQAHLSDFYGRFGYVVNGPEYLEDGIPHVPMIREGSRSAQ</sequence>
<evidence type="ECO:0000259" key="1">
    <source>
        <dbReference type="PROSITE" id="PS51186"/>
    </source>
</evidence>
<proteinExistence type="predicted"/>
<accession>A0ABV8J2C2</accession>
<evidence type="ECO:0000313" key="2">
    <source>
        <dbReference type="EMBL" id="MFC4068085.1"/>
    </source>
</evidence>
<dbReference type="InterPro" id="IPR000182">
    <property type="entry name" value="GNAT_dom"/>
</dbReference>
<dbReference type="Pfam" id="PF13673">
    <property type="entry name" value="Acetyltransf_10"/>
    <property type="match status" value="1"/>
</dbReference>
<organism evidence="2 3">
    <name type="scientific">Actinoplanes subglobosus</name>
    <dbReference type="NCBI Taxonomy" id="1547892"/>
    <lineage>
        <taxon>Bacteria</taxon>
        <taxon>Bacillati</taxon>
        <taxon>Actinomycetota</taxon>
        <taxon>Actinomycetes</taxon>
        <taxon>Micromonosporales</taxon>
        <taxon>Micromonosporaceae</taxon>
        <taxon>Actinoplanes</taxon>
    </lineage>
</organism>
<dbReference type="Gene3D" id="3.40.630.30">
    <property type="match status" value="1"/>
</dbReference>
<dbReference type="SUPFAM" id="SSF55729">
    <property type="entry name" value="Acyl-CoA N-acyltransferases (Nat)"/>
    <property type="match status" value="1"/>
</dbReference>
<evidence type="ECO:0000313" key="3">
    <source>
        <dbReference type="Proteomes" id="UP001595867"/>
    </source>
</evidence>
<gene>
    <name evidence="2" type="ORF">ACFO0C_24400</name>
</gene>
<protein>
    <submittedName>
        <fullName evidence="2">GNAT family N-acetyltransferase</fullName>
    </submittedName>
</protein>
<keyword evidence="3" id="KW-1185">Reference proteome</keyword>
<reference evidence="3" key="1">
    <citation type="journal article" date="2019" name="Int. J. Syst. Evol. Microbiol.">
        <title>The Global Catalogue of Microorganisms (GCM) 10K type strain sequencing project: providing services to taxonomists for standard genome sequencing and annotation.</title>
        <authorList>
            <consortium name="The Broad Institute Genomics Platform"/>
            <consortium name="The Broad Institute Genome Sequencing Center for Infectious Disease"/>
            <person name="Wu L."/>
            <person name="Ma J."/>
        </authorList>
    </citation>
    <scope>NUCLEOTIDE SEQUENCE [LARGE SCALE GENOMIC DNA]</scope>
    <source>
        <strain evidence="3">TBRC 5832</strain>
    </source>
</reference>